<keyword evidence="2" id="KW-1185">Reference proteome</keyword>
<sequence length="129" mass="14495">MPTDHKRKTDRGMASRKIYDLAAEEYYSSSKKTAYESNEKATAPTVGYPEDVFTASEEKILCDYLLNYASANFGLITKEARTRRKGNSAILTDTLVEDELAAIEAATTVKKKVKKPNFDETKTKDQNQD</sequence>
<proteinExistence type="predicted"/>
<evidence type="ECO:0000313" key="1">
    <source>
        <dbReference type="EMBL" id="CAH4022755.1"/>
    </source>
</evidence>
<organism evidence="1 2">
    <name type="scientific">Pieris brassicae</name>
    <name type="common">White butterfly</name>
    <name type="synonym">Large white butterfly</name>
    <dbReference type="NCBI Taxonomy" id="7116"/>
    <lineage>
        <taxon>Eukaryota</taxon>
        <taxon>Metazoa</taxon>
        <taxon>Ecdysozoa</taxon>
        <taxon>Arthropoda</taxon>
        <taxon>Hexapoda</taxon>
        <taxon>Insecta</taxon>
        <taxon>Pterygota</taxon>
        <taxon>Neoptera</taxon>
        <taxon>Endopterygota</taxon>
        <taxon>Lepidoptera</taxon>
        <taxon>Glossata</taxon>
        <taxon>Ditrysia</taxon>
        <taxon>Papilionoidea</taxon>
        <taxon>Pieridae</taxon>
        <taxon>Pierinae</taxon>
        <taxon>Pieris</taxon>
    </lineage>
</organism>
<dbReference type="AlphaFoldDB" id="A0A9P0X8A0"/>
<protein>
    <submittedName>
        <fullName evidence="1">Uncharacterized protein</fullName>
    </submittedName>
</protein>
<dbReference type="EMBL" id="CALOZG010000004">
    <property type="protein sequence ID" value="CAH4022755.1"/>
    <property type="molecule type" value="Genomic_DNA"/>
</dbReference>
<dbReference type="Proteomes" id="UP001152562">
    <property type="component" value="Unassembled WGS sequence"/>
</dbReference>
<comment type="caution">
    <text evidence="1">The sequence shown here is derived from an EMBL/GenBank/DDBJ whole genome shotgun (WGS) entry which is preliminary data.</text>
</comment>
<name>A0A9P0X8A0_PIEBR</name>
<reference evidence="1" key="1">
    <citation type="submission" date="2022-05" db="EMBL/GenBank/DDBJ databases">
        <authorList>
            <person name="Okamura Y."/>
        </authorList>
    </citation>
    <scope>NUCLEOTIDE SEQUENCE</scope>
</reference>
<accession>A0A9P0X8A0</accession>
<gene>
    <name evidence="1" type="ORF">PIBRA_LOCUS4034</name>
</gene>
<evidence type="ECO:0000313" key="2">
    <source>
        <dbReference type="Proteomes" id="UP001152562"/>
    </source>
</evidence>